<protein>
    <submittedName>
        <fullName evidence="7">Putative PurR-regulated permease PerM</fullName>
    </submittedName>
</protein>
<proteinExistence type="inferred from homology"/>
<feature type="transmembrane region" description="Helical" evidence="6">
    <location>
        <begin position="302"/>
        <end position="335"/>
    </location>
</feature>
<comment type="subcellular location">
    <subcellularLocation>
        <location evidence="1">Membrane</location>
        <topology evidence="1">Multi-pass membrane protein</topology>
    </subcellularLocation>
</comment>
<dbReference type="PANTHER" id="PTHR21716:SF64">
    <property type="entry name" value="AI-2 TRANSPORT PROTEIN TQSA"/>
    <property type="match status" value="1"/>
</dbReference>
<feature type="transmembrane region" description="Helical" evidence="6">
    <location>
        <begin position="12"/>
        <end position="43"/>
    </location>
</feature>
<feature type="transmembrane region" description="Helical" evidence="6">
    <location>
        <begin position="147"/>
        <end position="167"/>
    </location>
</feature>
<evidence type="ECO:0000256" key="3">
    <source>
        <dbReference type="ARBA" id="ARBA00022692"/>
    </source>
</evidence>
<dbReference type="Proteomes" id="UP000239480">
    <property type="component" value="Unassembled WGS sequence"/>
</dbReference>
<keyword evidence="8" id="KW-1185">Reference proteome</keyword>
<keyword evidence="5 6" id="KW-0472">Membrane</keyword>
<dbReference type="GO" id="GO:0055085">
    <property type="term" value="P:transmembrane transport"/>
    <property type="evidence" value="ECO:0007669"/>
    <property type="project" value="TreeGrafter"/>
</dbReference>
<evidence type="ECO:0000256" key="2">
    <source>
        <dbReference type="ARBA" id="ARBA00009773"/>
    </source>
</evidence>
<sequence length="363" mass="38469">MSLSAPSQVKIWSAVAAALFTLLWFLGDVILPFVLGAAIAYLLDPVADWFEAKGLSRVLGVTIITVLGIFVFVLSILLIIPTLIEQTHALFVAIPNLASNLQEFLTRRFPSLGDSESTIRQSLASIGSMVSSKGAQLLEGALTSVSGFVNLLMLLVIVPVVAFYLLLDWDRMVARIDDLLPRDHAPTIRKIAADVDATLAGFIRGQAMVCFLLGTYYSFGLLFAGLDFGVVVGAFAGALTFIPYIGSLVGGTLAIGLALFQFWGDWTMIAIIAGIFFSGQMIEGNVLTPKMVGSSVGLHPVWLLLALSVFGSLFGFVGMLVAVPVAAVIGVFVRFAIGEYKSGRLYKGGVGDADAPSGKAPEG</sequence>
<organism evidence="7 8">
    <name type="scientific">Aliiruegeria haliotis</name>
    <dbReference type="NCBI Taxonomy" id="1280846"/>
    <lineage>
        <taxon>Bacteria</taxon>
        <taxon>Pseudomonadati</taxon>
        <taxon>Pseudomonadota</taxon>
        <taxon>Alphaproteobacteria</taxon>
        <taxon>Rhodobacterales</taxon>
        <taxon>Roseobacteraceae</taxon>
        <taxon>Aliiruegeria</taxon>
    </lineage>
</organism>
<name>A0A2T0RY82_9RHOB</name>
<reference evidence="7 8" key="1">
    <citation type="submission" date="2018-03" db="EMBL/GenBank/DDBJ databases">
        <title>Genomic Encyclopedia of Archaeal and Bacterial Type Strains, Phase II (KMG-II): from individual species to whole genera.</title>
        <authorList>
            <person name="Goeker M."/>
        </authorList>
    </citation>
    <scope>NUCLEOTIDE SEQUENCE [LARGE SCALE GENOMIC DNA]</scope>
    <source>
        <strain evidence="7 8">DSM 29328</strain>
    </source>
</reference>
<evidence type="ECO:0000313" key="8">
    <source>
        <dbReference type="Proteomes" id="UP000239480"/>
    </source>
</evidence>
<feature type="transmembrane region" description="Helical" evidence="6">
    <location>
        <begin position="266"/>
        <end position="282"/>
    </location>
</feature>
<feature type="transmembrane region" description="Helical" evidence="6">
    <location>
        <begin position="55"/>
        <end position="80"/>
    </location>
</feature>
<dbReference type="RefSeq" id="WP_106202937.1">
    <property type="nucleotide sequence ID" value="NZ_PVTD01000001.1"/>
</dbReference>
<dbReference type="GO" id="GO:0016020">
    <property type="term" value="C:membrane"/>
    <property type="evidence" value="ECO:0007669"/>
    <property type="project" value="UniProtKB-SubCell"/>
</dbReference>
<dbReference type="AlphaFoldDB" id="A0A2T0RY82"/>
<keyword evidence="3 6" id="KW-0812">Transmembrane</keyword>
<evidence type="ECO:0000256" key="1">
    <source>
        <dbReference type="ARBA" id="ARBA00004141"/>
    </source>
</evidence>
<accession>A0A2T0RY82</accession>
<comment type="caution">
    <text evidence="7">The sequence shown here is derived from an EMBL/GenBank/DDBJ whole genome shotgun (WGS) entry which is preliminary data.</text>
</comment>
<dbReference type="InterPro" id="IPR002549">
    <property type="entry name" value="AI-2E-like"/>
</dbReference>
<keyword evidence="4 6" id="KW-1133">Transmembrane helix</keyword>
<evidence type="ECO:0000256" key="6">
    <source>
        <dbReference type="SAM" id="Phobius"/>
    </source>
</evidence>
<comment type="similarity">
    <text evidence="2">Belongs to the autoinducer-2 exporter (AI-2E) (TC 2.A.86) family.</text>
</comment>
<dbReference type="EMBL" id="PVTD01000001">
    <property type="protein sequence ID" value="PRY26131.1"/>
    <property type="molecule type" value="Genomic_DNA"/>
</dbReference>
<dbReference type="OrthoDB" id="5792512at2"/>
<dbReference type="Pfam" id="PF01594">
    <property type="entry name" value="AI-2E_transport"/>
    <property type="match status" value="1"/>
</dbReference>
<feature type="transmembrane region" description="Helical" evidence="6">
    <location>
        <begin position="209"/>
        <end position="235"/>
    </location>
</feature>
<dbReference type="PANTHER" id="PTHR21716">
    <property type="entry name" value="TRANSMEMBRANE PROTEIN"/>
    <property type="match status" value="1"/>
</dbReference>
<evidence type="ECO:0000313" key="7">
    <source>
        <dbReference type="EMBL" id="PRY26131.1"/>
    </source>
</evidence>
<feature type="transmembrane region" description="Helical" evidence="6">
    <location>
        <begin position="241"/>
        <end position="259"/>
    </location>
</feature>
<evidence type="ECO:0000256" key="5">
    <source>
        <dbReference type="ARBA" id="ARBA00023136"/>
    </source>
</evidence>
<gene>
    <name evidence="7" type="ORF">CLV78_101225</name>
</gene>
<evidence type="ECO:0000256" key="4">
    <source>
        <dbReference type="ARBA" id="ARBA00022989"/>
    </source>
</evidence>